<keyword evidence="1" id="KW-0378">Hydrolase</keyword>
<dbReference type="PATRIC" id="fig|1359184.3.peg.2044"/>
<dbReference type="GO" id="GO:0016787">
    <property type="term" value="F:hydrolase activity"/>
    <property type="evidence" value="ECO:0007669"/>
    <property type="project" value="UniProtKB-KW"/>
</dbReference>
<comment type="caution">
    <text evidence="1">The sequence shown here is derived from an EMBL/GenBank/DDBJ whole genome shotgun (WGS) entry which is preliminary data.</text>
</comment>
<evidence type="ECO:0000313" key="2">
    <source>
        <dbReference type="Proteomes" id="UP000033769"/>
    </source>
</evidence>
<dbReference type="EMBL" id="LANO01000045">
    <property type="protein sequence ID" value="KJV51459.1"/>
    <property type="molecule type" value="Genomic_DNA"/>
</dbReference>
<name>A0A0F3MA24_ORITS</name>
<gene>
    <name evidence="1" type="ORF">OTSGILL_2241</name>
</gene>
<reference evidence="1 2" key="1">
    <citation type="submission" date="2015-02" db="EMBL/GenBank/DDBJ databases">
        <title>Genome Sequencing of Rickettsiales.</title>
        <authorList>
            <person name="Daugherty S.C."/>
            <person name="Su Q."/>
            <person name="Abolude K."/>
            <person name="Beier-Sexton M."/>
            <person name="Carlyon J.A."/>
            <person name="Carter R."/>
            <person name="Day N.P."/>
            <person name="Dumler S.J."/>
            <person name="Dyachenko V."/>
            <person name="Godinez A."/>
            <person name="Kurtti T.J."/>
            <person name="Lichay M."/>
            <person name="Mullins K.E."/>
            <person name="Ott S."/>
            <person name="Pappas-Brown V."/>
            <person name="Paris D.H."/>
            <person name="Patel P."/>
            <person name="Richards A.L."/>
            <person name="Sadzewicz L."/>
            <person name="Sears K."/>
            <person name="Seidman D."/>
            <person name="Sengamalay N."/>
            <person name="Stenos J."/>
            <person name="Tallon L.J."/>
            <person name="Vincent G."/>
            <person name="Fraser C.M."/>
            <person name="Munderloh U."/>
            <person name="Dunning-Hotopp J.C."/>
        </authorList>
    </citation>
    <scope>NUCLEOTIDE SEQUENCE [LARGE SCALE GENOMIC DNA]</scope>
    <source>
        <strain evidence="1 2">Gilliam</strain>
    </source>
</reference>
<sequence length="66" mass="7815">MIDFYSESLINKLFRTNIRFNTKIDLDKVERAINMLKNIMASKREILENSTTHIHRSSVHGIRLQL</sequence>
<dbReference type="AlphaFoldDB" id="A0A0F3MA24"/>
<dbReference type="Proteomes" id="UP000033769">
    <property type="component" value="Unassembled WGS sequence"/>
</dbReference>
<protein>
    <submittedName>
        <fullName evidence="1">Putative spoT-like ppGpp hydrolase</fullName>
    </submittedName>
</protein>
<organism evidence="1 2">
    <name type="scientific">Orientia tsutsugamushi str. Gilliam</name>
    <dbReference type="NCBI Taxonomy" id="1359184"/>
    <lineage>
        <taxon>Bacteria</taxon>
        <taxon>Pseudomonadati</taxon>
        <taxon>Pseudomonadota</taxon>
        <taxon>Alphaproteobacteria</taxon>
        <taxon>Rickettsiales</taxon>
        <taxon>Rickettsiaceae</taxon>
        <taxon>Rickettsieae</taxon>
        <taxon>Orientia</taxon>
    </lineage>
</organism>
<proteinExistence type="predicted"/>
<evidence type="ECO:0000313" key="1">
    <source>
        <dbReference type="EMBL" id="KJV51459.1"/>
    </source>
</evidence>
<accession>A0A0F3MA24</accession>